<dbReference type="EMBL" id="HACA01003264">
    <property type="protein sequence ID" value="CDW20625.1"/>
    <property type="molecule type" value="Transcribed_RNA"/>
</dbReference>
<sequence length="24" mass="2885">MSSLKMRDQNQSCDLIQSYTYFLI</sequence>
<protein>
    <submittedName>
        <fullName evidence="1">Uncharacterized protein</fullName>
    </submittedName>
</protein>
<name>A0A0K2T492_LEPSM</name>
<reference evidence="1" key="1">
    <citation type="submission" date="2014-05" db="EMBL/GenBank/DDBJ databases">
        <authorList>
            <person name="Chronopoulou M."/>
        </authorList>
    </citation>
    <scope>NUCLEOTIDE SEQUENCE</scope>
    <source>
        <tissue evidence="1">Whole organism</tissue>
    </source>
</reference>
<organism evidence="1">
    <name type="scientific">Lepeophtheirus salmonis</name>
    <name type="common">Salmon louse</name>
    <name type="synonym">Caligus salmonis</name>
    <dbReference type="NCBI Taxonomy" id="72036"/>
    <lineage>
        <taxon>Eukaryota</taxon>
        <taxon>Metazoa</taxon>
        <taxon>Ecdysozoa</taxon>
        <taxon>Arthropoda</taxon>
        <taxon>Crustacea</taxon>
        <taxon>Multicrustacea</taxon>
        <taxon>Hexanauplia</taxon>
        <taxon>Copepoda</taxon>
        <taxon>Siphonostomatoida</taxon>
        <taxon>Caligidae</taxon>
        <taxon>Lepeophtheirus</taxon>
    </lineage>
</organism>
<dbReference type="AlphaFoldDB" id="A0A0K2T492"/>
<evidence type="ECO:0000313" key="1">
    <source>
        <dbReference type="EMBL" id="CDW20625.1"/>
    </source>
</evidence>
<proteinExistence type="predicted"/>
<accession>A0A0K2T492</accession>